<feature type="region of interest" description="Disordered" evidence="1">
    <location>
        <begin position="26"/>
        <end position="97"/>
    </location>
</feature>
<dbReference type="AlphaFoldDB" id="A0A4Q2R8V8"/>
<organism evidence="3 4">
    <name type="scientific">Lichenibacterium ramalinae</name>
    <dbReference type="NCBI Taxonomy" id="2316527"/>
    <lineage>
        <taxon>Bacteria</taxon>
        <taxon>Pseudomonadati</taxon>
        <taxon>Pseudomonadota</taxon>
        <taxon>Alphaproteobacteria</taxon>
        <taxon>Hyphomicrobiales</taxon>
        <taxon>Lichenihabitantaceae</taxon>
        <taxon>Lichenibacterium</taxon>
    </lineage>
</organism>
<feature type="chain" id="PRO_5020688697" evidence="2">
    <location>
        <begin position="32"/>
        <end position="97"/>
    </location>
</feature>
<protein>
    <submittedName>
        <fullName evidence="3">Uncharacterized protein</fullName>
    </submittedName>
</protein>
<gene>
    <name evidence="3" type="ORF">D3272_21450</name>
</gene>
<name>A0A4Q2R8V8_9HYPH</name>
<proteinExistence type="predicted"/>
<keyword evidence="4" id="KW-1185">Reference proteome</keyword>
<reference evidence="3 4" key="2">
    <citation type="submission" date="2019-02" db="EMBL/GenBank/DDBJ databases">
        <title>'Lichenibacterium ramalinii' gen. nov. sp. nov., 'Lichenibacterium minor' gen. nov. sp. nov.</title>
        <authorList>
            <person name="Pankratov T."/>
        </authorList>
    </citation>
    <scope>NUCLEOTIDE SEQUENCE [LARGE SCALE GENOMIC DNA]</scope>
    <source>
        <strain evidence="3 4">RmlP001</strain>
    </source>
</reference>
<feature type="compositionally biased region" description="Low complexity" evidence="1">
    <location>
        <begin position="57"/>
        <end position="80"/>
    </location>
</feature>
<dbReference type="EMBL" id="QYBC01000021">
    <property type="protein sequence ID" value="RYB02253.1"/>
    <property type="molecule type" value="Genomic_DNA"/>
</dbReference>
<evidence type="ECO:0000313" key="3">
    <source>
        <dbReference type="EMBL" id="RYB02253.1"/>
    </source>
</evidence>
<reference evidence="3 4" key="1">
    <citation type="submission" date="2018-09" db="EMBL/GenBank/DDBJ databases">
        <authorList>
            <person name="Grouzdev D.S."/>
            <person name="Krutkina M.S."/>
        </authorList>
    </citation>
    <scope>NUCLEOTIDE SEQUENCE [LARGE SCALE GENOMIC DNA]</scope>
    <source>
        <strain evidence="3 4">RmlP001</strain>
    </source>
</reference>
<sequence length="97" mass="9063">MPNLQQPTAGLARALLLGLALSAAGLGAARAQSTAAPPPTAPSAPQIGNETRAPADPGTAPRPAGGSSPAAPAGAANAGTVPLKGDTTPPGITKAGQ</sequence>
<feature type="signal peptide" evidence="2">
    <location>
        <begin position="1"/>
        <end position="31"/>
    </location>
</feature>
<feature type="compositionally biased region" description="Low complexity" evidence="1">
    <location>
        <begin position="26"/>
        <end position="35"/>
    </location>
</feature>
<accession>A0A4Q2R8V8</accession>
<evidence type="ECO:0000256" key="2">
    <source>
        <dbReference type="SAM" id="SignalP"/>
    </source>
</evidence>
<evidence type="ECO:0000313" key="4">
    <source>
        <dbReference type="Proteomes" id="UP000289411"/>
    </source>
</evidence>
<dbReference type="Proteomes" id="UP000289411">
    <property type="component" value="Unassembled WGS sequence"/>
</dbReference>
<dbReference type="RefSeq" id="WP_129221262.1">
    <property type="nucleotide sequence ID" value="NZ_QYBC01000021.1"/>
</dbReference>
<comment type="caution">
    <text evidence="3">The sequence shown here is derived from an EMBL/GenBank/DDBJ whole genome shotgun (WGS) entry which is preliminary data.</text>
</comment>
<keyword evidence="2" id="KW-0732">Signal</keyword>
<evidence type="ECO:0000256" key="1">
    <source>
        <dbReference type="SAM" id="MobiDB-lite"/>
    </source>
</evidence>